<sequence>MWTIVRSKQQPSRRRRAASSSCSTSSATPVPAQVSVSGKSVTSEIRALRKAAQALRRLPFVREDVVLPLRRFIGSHSESLMGIEIVALGIGPFLRNESRTGFLQMALLLVVQSECELLARKLAKTRLETSDEEHCRGSTSQSAGVKTIFFDPTAIEVHKKCCANLGIVVEEHNLYGAYTPSGPHVLLIAYLPHIPWILLRNLFVSNLKHSGVATWGGPACSHELEDLPLRRTLVIGNDLNERLCMSSGLLEKMIPFLKFDKLHVCGGNRHASRRSSGSNNDTFEGDDIEEGLMGGSSLGDLGGISKYDVRHAFSDIAVMQLNKECEPLLTSELRRMQIPPIAREGTDVV</sequence>
<organism evidence="3">
    <name type="scientific">Trypanosoma congolense (strain IL3000)</name>
    <dbReference type="NCBI Taxonomy" id="1068625"/>
    <lineage>
        <taxon>Eukaryota</taxon>
        <taxon>Discoba</taxon>
        <taxon>Euglenozoa</taxon>
        <taxon>Kinetoplastea</taxon>
        <taxon>Metakinetoplastina</taxon>
        <taxon>Trypanosomatida</taxon>
        <taxon>Trypanosomatidae</taxon>
        <taxon>Trypanosoma</taxon>
        <taxon>Nannomonas</taxon>
    </lineage>
</organism>
<feature type="compositionally biased region" description="Polar residues" evidence="1">
    <location>
        <begin position="1"/>
        <end position="10"/>
    </location>
</feature>
<feature type="compositionally biased region" description="Low complexity" evidence="1">
    <location>
        <begin position="18"/>
        <end position="28"/>
    </location>
</feature>
<feature type="domain" description="SRR1-like" evidence="2">
    <location>
        <begin position="84"/>
        <end position="242"/>
    </location>
</feature>
<gene>
    <name evidence="3" type="ORF">TCIL3000_11_15440</name>
</gene>
<evidence type="ECO:0000256" key="1">
    <source>
        <dbReference type="SAM" id="MobiDB-lite"/>
    </source>
</evidence>
<name>G0V304_TRYCI</name>
<feature type="region of interest" description="Disordered" evidence="1">
    <location>
        <begin position="1"/>
        <end position="31"/>
    </location>
</feature>
<dbReference type="Pfam" id="PF07985">
    <property type="entry name" value="SRR1"/>
    <property type="match status" value="1"/>
</dbReference>
<proteinExistence type="predicted"/>
<evidence type="ECO:0000313" key="3">
    <source>
        <dbReference type="EMBL" id="CCC96027.1"/>
    </source>
</evidence>
<dbReference type="InterPro" id="IPR012942">
    <property type="entry name" value="SRR1-like"/>
</dbReference>
<evidence type="ECO:0000259" key="2">
    <source>
        <dbReference type="Pfam" id="PF07985"/>
    </source>
</evidence>
<reference evidence="3" key="1">
    <citation type="journal article" date="2012" name="Proc. Natl. Acad. Sci. U.S.A.">
        <title>Antigenic diversity is generated by distinct evolutionary mechanisms in African trypanosome species.</title>
        <authorList>
            <person name="Jackson A.P."/>
            <person name="Berry A."/>
            <person name="Aslett M."/>
            <person name="Allison H.C."/>
            <person name="Burton P."/>
            <person name="Vavrova-Anderson J."/>
            <person name="Brown R."/>
            <person name="Browne H."/>
            <person name="Corton N."/>
            <person name="Hauser H."/>
            <person name="Gamble J."/>
            <person name="Gilderthorp R."/>
            <person name="Marcello L."/>
            <person name="McQuillan J."/>
            <person name="Otto T.D."/>
            <person name="Quail M.A."/>
            <person name="Sanders M.J."/>
            <person name="van Tonder A."/>
            <person name="Ginger M.L."/>
            <person name="Field M.C."/>
            <person name="Barry J.D."/>
            <person name="Hertz-Fowler C."/>
            <person name="Berriman M."/>
        </authorList>
    </citation>
    <scope>NUCLEOTIDE SEQUENCE</scope>
    <source>
        <strain evidence="3">IL3000</strain>
    </source>
</reference>
<dbReference type="VEuPathDB" id="TriTrypDB:TcIL3000.11.15440"/>
<protein>
    <submittedName>
        <fullName evidence="3">Uncharacterized protein TCIL3000_11_15440</fullName>
    </submittedName>
</protein>
<accession>G0V304</accession>
<dbReference type="AlphaFoldDB" id="G0V304"/>
<dbReference type="EMBL" id="HE575324">
    <property type="protein sequence ID" value="CCC96027.1"/>
    <property type="molecule type" value="Genomic_DNA"/>
</dbReference>